<keyword evidence="10" id="KW-1185">Reference proteome</keyword>
<comment type="caution">
    <text evidence="9">The sequence shown here is derived from an EMBL/GenBank/DDBJ whole genome shotgun (WGS) entry which is preliminary data.</text>
</comment>
<dbReference type="EMBL" id="JAKKOR010000007">
    <property type="protein sequence ID" value="MCF8588851.1"/>
    <property type="molecule type" value="Genomic_DNA"/>
</dbReference>
<feature type="transmembrane region" description="Helical" evidence="7">
    <location>
        <begin position="82"/>
        <end position="105"/>
    </location>
</feature>
<evidence type="ECO:0000256" key="3">
    <source>
        <dbReference type="ARBA" id="ARBA00022692"/>
    </source>
</evidence>
<reference evidence="9 10" key="1">
    <citation type="submission" date="2022-01" db="EMBL/GenBank/DDBJ databases">
        <authorList>
            <person name="Huang Y."/>
        </authorList>
    </citation>
    <scope>NUCLEOTIDE SEQUENCE [LARGE SCALE GENOMIC DNA]</scope>
    <source>
        <strain evidence="9 10">HY366</strain>
    </source>
</reference>
<dbReference type="Gene3D" id="1.20.1250.20">
    <property type="entry name" value="MFS general substrate transporter like domains"/>
    <property type="match status" value="1"/>
</dbReference>
<evidence type="ECO:0000256" key="5">
    <source>
        <dbReference type="ARBA" id="ARBA00023136"/>
    </source>
</evidence>
<dbReference type="PANTHER" id="PTHR42718">
    <property type="entry name" value="MAJOR FACILITATOR SUPERFAMILY MULTIDRUG TRANSPORTER MFSC"/>
    <property type="match status" value="1"/>
</dbReference>
<evidence type="ECO:0000256" key="4">
    <source>
        <dbReference type="ARBA" id="ARBA00022989"/>
    </source>
</evidence>
<keyword evidence="3 7" id="KW-0812">Transmembrane</keyword>
<evidence type="ECO:0000256" key="2">
    <source>
        <dbReference type="ARBA" id="ARBA00022448"/>
    </source>
</evidence>
<comment type="subcellular location">
    <subcellularLocation>
        <location evidence="1">Cell membrane</location>
        <topology evidence="1">Multi-pass membrane protein</topology>
    </subcellularLocation>
</comment>
<dbReference type="InterPro" id="IPR020846">
    <property type="entry name" value="MFS_dom"/>
</dbReference>
<feature type="transmembrane region" description="Helical" evidence="7">
    <location>
        <begin position="51"/>
        <end position="70"/>
    </location>
</feature>
<gene>
    <name evidence="9" type="ORF">L5G33_10305</name>
</gene>
<feature type="transmembrane region" description="Helical" evidence="7">
    <location>
        <begin position="271"/>
        <end position="296"/>
    </location>
</feature>
<evidence type="ECO:0000256" key="6">
    <source>
        <dbReference type="SAM" id="MobiDB-lite"/>
    </source>
</evidence>
<dbReference type="InterPro" id="IPR011701">
    <property type="entry name" value="MFS"/>
</dbReference>
<evidence type="ECO:0000256" key="7">
    <source>
        <dbReference type="SAM" id="Phobius"/>
    </source>
</evidence>
<dbReference type="Pfam" id="PF07690">
    <property type="entry name" value="MFS_1"/>
    <property type="match status" value="2"/>
</dbReference>
<feature type="region of interest" description="Disordered" evidence="6">
    <location>
        <begin position="478"/>
        <end position="499"/>
    </location>
</feature>
<feature type="transmembrane region" description="Helical" evidence="7">
    <location>
        <begin position="169"/>
        <end position="190"/>
    </location>
</feature>
<feature type="transmembrane region" description="Helical" evidence="7">
    <location>
        <begin position="111"/>
        <end position="129"/>
    </location>
</feature>
<protein>
    <submittedName>
        <fullName evidence="9">MFS transporter</fullName>
    </submittedName>
</protein>
<evidence type="ECO:0000259" key="8">
    <source>
        <dbReference type="PROSITE" id="PS50850"/>
    </source>
</evidence>
<feature type="transmembrane region" description="Helical" evidence="7">
    <location>
        <begin position="379"/>
        <end position="401"/>
    </location>
</feature>
<feature type="transmembrane region" description="Helical" evidence="7">
    <location>
        <begin position="422"/>
        <end position="441"/>
    </location>
</feature>
<dbReference type="RefSeq" id="WP_236998081.1">
    <property type="nucleotide sequence ID" value="NZ_JAKKOR010000007.1"/>
</dbReference>
<feature type="transmembrane region" description="Helical" evidence="7">
    <location>
        <begin position="453"/>
        <end position="471"/>
    </location>
</feature>
<name>A0ABS9ITK2_9ACTN</name>
<feature type="transmembrane region" description="Helical" evidence="7">
    <location>
        <begin position="316"/>
        <end position="341"/>
    </location>
</feature>
<evidence type="ECO:0000313" key="10">
    <source>
        <dbReference type="Proteomes" id="UP001200110"/>
    </source>
</evidence>
<keyword evidence="2" id="KW-0813">Transport</keyword>
<feature type="transmembrane region" description="Helical" evidence="7">
    <location>
        <begin position="136"/>
        <end position="157"/>
    </location>
</feature>
<accession>A0ABS9ITK2</accession>
<keyword evidence="4 7" id="KW-1133">Transmembrane helix</keyword>
<keyword evidence="5 7" id="KW-0472">Membrane</keyword>
<dbReference type="Proteomes" id="UP001200110">
    <property type="component" value="Unassembled WGS sequence"/>
</dbReference>
<dbReference type="InterPro" id="IPR036259">
    <property type="entry name" value="MFS_trans_sf"/>
</dbReference>
<dbReference type="PANTHER" id="PTHR42718:SF9">
    <property type="entry name" value="MAJOR FACILITATOR SUPERFAMILY MULTIDRUG TRANSPORTER MFSC"/>
    <property type="match status" value="1"/>
</dbReference>
<feature type="transmembrane region" description="Helical" evidence="7">
    <location>
        <begin position="228"/>
        <end position="250"/>
    </location>
</feature>
<proteinExistence type="predicted"/>
<feature type="transmembrane region" description="Helical" evidence="7">
    <location>
        <begin position="353"/>
        <end position="373"/>
    </location>
</feature>
<dbReference type="PROSITE" id="PS50850">
    <property type="entry name" value="MFS"/>
    <property type="match status" value="1"/>
</dbReference>
<evidence type="ECO:0000313" key="9">
    <source>
        <dbReference type="EMBL" id="MCF8588851.1"/>
    </source>
</evidence>
<feature type="domain" description="Major facilitator superfamily (MFS) profile" evidence="8">
    <location>
        <begin position="16"/>
        <end position="475"/>
    </location>
</feature>
<dbReference type="Gene3D" id="1.20.1720.10">
    <property type="entry name" value="Multidrug resistance protein D"/>
    <property type="match status" value="1"/>
</dbReference>
<dbReference type="SUPFAM" id="SSF103473">
    <property type="entry name" value="MFS general substrate transporter"/>
    <property type="match status" value="1"/>
</dbReference>
<organism evidence="9 10">
    <name type="scientific">Gordonia liuliyuniae</name>
    <dbReference type="NCBI Taxonomy" id="2911517"/>
    <lineage>
        <taxon>Bacteria</taxon>
        <taxon>Bacillati</taxon>
        <taxon>Actinomycetota</taxon>
        <taxon>Actinomycetes</taxon>
        <taxon>Mycobacteriales</taxon>
        <taxon>Gordoniaceae</taxon>
        <taxon>Gordonia</taxon>
    </lineage>
</organism>
<sequence>MSTPPVSTLKGGVIGTLVVLVFAEVVAAFETTMATQLLYTPGEFFTKDLSALIWIVTVYALAAALATCFVGRLGDQFGRRNVLIAVLIVSLVGSVISACAPSLTVLIAGRALQGVSGAILPLAIGIVRASFPAGRIALGVAVVSTSALVAGASGSLVGGVLLDHATWHWIFWSAAILAGASAFLACTMIRRDPPETLASAKGIDWFGGILFGGGIAATLYGATTSKDVGWNSTQVLVFIVIGVAALVLWYQWERRIADPMIDLAMFADRKFSLGMVATALIALGPIGMGTVLSITLYRTPNVINSPSGDISLPVGLGYSATMAGVLGFLTAAASFAIAPLIGRTSQNYGARTGLMAGSGLVIVGLGIVCFAPTNPVVVIAGLLLSVFGNGFLYAGMPTVIVECVTPEHTSTATGINAVVRTTFQAVAASLVAILLTVSPIILGDNSFTSRTGLNLVVGVCIAACLLTMVVVSRIPAQQPPHAQGEPSAAPSPALDEEIR</sequence>
<evidence type="ECO:0000256" key="1">
    <source>
        <dbReference type="ARBA" id="ARBA00004651"/>
    </source>
</evidence>
<feature type="transmembrane region" description="Helical" evidence="7">
    <location>
        <begin position="202"/>
        <end position="222"/>
    </location>
</feature>